<feature type="transmembrane region" description="Helical" evidence="1">
    <location>
        <begin position="70"/>
        <end position="97"/>
    </location>
</feature>
<name>A0A7S0ZZQ0_NOCSC</name>
<organism evidence="2">
    <name type="scientific">Noctiluca scintillans</name>
    <name type="common">Sea sparkle</name>
    <name type="synonym">Red tide dinoflagellate</name>
    <dbReference type="NCBI Taxonomy" id="2966"/>
    <lineage>
        <taxon>Eukaryota</taxon>
        <taxon>Sar</taxon>
        <taxon>Alveolata</taxon>
        <taxon>Dinophyceae</taxon>
        <taxon>Noctilucales</taxon>
        <taxon>Noctilucaceae</taxon>
        <taxon>Noctiluca</taxon>
    </lineage>
</organism>
<keyword evidence="1" id="KW-0472">Membrane</keyword>
<sequence>MADGSSRLSLVSGEAESDYPPRWWVSVADTINLMSGVFLMAAFFVGALLNSVQVDFMLQAPGIPNAWSLALLQSLFVLQGVLLAIGSLFMIAIMAATPPELGGGPRGCVQFALLTVGGVFFAFSGIVFPPCITNIRYLMSSAVCTHPAAAGTPYVWNAMAHYGITCAMIGTSIGFFGVLPAPKNKLVSPFWGVTFYWLGAWTIGITKFWGPVLFGGFAQYQNEPTFDFNAPAAAWSKNWWSALVGATFLTIAPSIFVLLNNSPAKLAPAPTNDLEMTNAK</sequence>
<keyword evidence="1" id="KW-1133">Transmembrane helix</keyword>
<gene>
    <name evidence="2" type="ORF">NSCI0253_LOCUS11436</name>
</gene>
<accession>A0A7S0ZZQ0</accession>
<proteinExistence type="predicted"/>
<evidence type="ECO:0000313" key="2">
    <source>
        <dbReference type="EMBL" id="CAD8837088.1"/>
    </source>
</evidence>
<reference evidence="2" key="1">
    <citation type="submission" date="2021-01" db="EMBL/GenBank/DDBJ databases">
        <authorList>
            <person name="Corre E."/>
            <person name="Pelletier E."/>
            <person name="Niang G."/>
            <person name="Scheremetjew M."/>
            <person name="Finn R."/>
            <person name="Kale V."/>
            <person name="Holt S."/>
            <person name="Cochrane G."/>
            <person name="Meng A."/>
            <person name="Brown T."/>
            <person name="Cohen L."/>
        </authorList>
    </citation>
    <scope>NUCLEOTIDE SEQUENCE</scope>
</reference>
<evidence type="ECO:0000256" key="1">
    <source>
        <dbReference type="SAM" id="Phobius"/>
    </source>
</evidence>
<protein>
    <submittedName>
        <fullName evidence="2">Uncharacterized protein</fullName>
    </submittedName>
</protein>
<feature type="transmembrane region" description="Helical" evidence="1">
    <location>
        <begin position="109"/>
        <end position="128"/>
    </location>
</feature>
<feature type="transmembrane region" description="Helical" evidence="1">
    <location>
        <begin position="238"/>
        <end position="259"/>
    </location>
</feature>
<dbReference type="EMBL" id="HBFQ01016474">
    <property type="protein sequence ID" value="CAD8837088.1"/>
    <property type="molecule type" value="Transcribed_RNA"/>
</dbReference>
<keyword evidence="1" id="KW-0812">Transmembrane</keyword>
<dbReference type="AlphaFoldDB" id="A0A7S0ZZQ0"/>
<feature type="transmembrane region" description="Helical" evidence="1">
    <location>
        <begin position="30"/>
        <end position="49"/>
    </location>
</feature>
<feature type="transmembrane region" description="Helical" evidence="1">
    <location>
        <begin position="162"/>
        <end position="181"/>
    </location>
</feature>
<feature type="transmembrane region" description="Helical" evidence="1">
    <location>
        <begin position="193"/>
        <end position="218"/>
    </location>
</feature>